<dbReference type="SUPFAM" id="SSF52540">
    <property type="entry name" value="P-loop containing nucleoside triphosphate hydrolases"/>
    <property type="match status" value="1"/>
</dbReference>
<comment type="subcellular location">
    <subcellularLocation>
        <location evidence="1 6">Endoplasmic reticulum lumen</location>
    </subcellularLocation>
</comment>
<dbReference type="OMA" id="YTKLDYY"/>
<dbReference type="Pfam" id="PF21376">
    <property type="entry name" value="TOR1A_C"/>
    <property type="match status" value="1"/>
</dbReference>
<dbReference type="GO" id="GO:0019894">
    <property type="term" value="F:kinesin binding"/>
    <property type="evidence" value="ECO:0007669"/>
    <property type="project" value="TreeGrafter"/>
</dbReference>
<keyword evidence="5" id="KW-0325">Glycoprotein</keyword>
<dbReference type="InterPro" id="IPR049337">
    <property type="entry name" value="TOR1A_C"/>
</dbReference>
<dbReference type="GeneID" id="102356740"/>
<dbReference type="Ensembl" id="ENSLACT00000007213.1">
    <property type="protein sequence ID" value="ENSLACP00000007154.1"/>
    <property type="gene ID" value="ENSLACG00000006347.1"/>
</dbReference>
<evidence type="ECO:0000256" key="3">
    <source>
        <dbReference type="ARBA" id="ARBA00022729"/>
    </source>
</evidence>
<dbReference type="InterPro" id="IPR027417">
    <property type="entry name" value="P-loop_NTPase"/>
</dbReference>
<dbReference type="GO" id="GO:0005788">
    <property type="term" value="C:endoplasmic reticulum lumen"/>
    <property type="evidence" value="ECO:0007669"/>
    <property type="project" value="UniProtKB-SubCell"/>
</dbReference>
<protein>
    <recommendedName>
        <fullName evidence="6">Torsin</fullName>
    </recommendedName>
</protein>
<name>H3ABY3_LATCH</name>
<evidence type="ECO:0000256" key="4">
    <source>
        <dbReference type="ARBA" id="ARBA00022824"/>
    </source>
</evidence>
<dbReference type="InParanoid" id="H3ABY3"/>
<dbReference type="Gene3D" id="3.40.50.300">
    <property type="entry name" value="P-loop containing nucleotide triphosphate hydrolases"/>
    <property type="match status" value="1"/>
</dbReference>
<evidence type="ECO:0000313" key="10">
    <source>
        <dbReference type="Ensembl" id="ENSLACP00000007154.1"/>
    </source>
</evidence>
<feature type="binding site" evidence="7">
    <location>
        <begin position="104"/>
        <end position="111"/>
    </location>
    <ligand>
        <name>ATP</name>
        <dbReference type="ChEBI" id="CHEBI:30616"/>
    </ligand>
</feature>
<dbReference type="OrthoDB" id="19623at2759"/>
<dbReference type="PIRSF" id="PIRSF038079">
    <property type="entry name" value="Torsin_2A"/>
    <property type="match status" value="1"/>
</dbReference>
<evidence type="ECO:0000256" key="1">
    <source>
        <dbReference type="ARBA" id="ARBA00004319"/>
    </source>
</evidence>
<dbReference type="Bgee" id="ENSLACG00000006347">
    <property type="expression patterns" value="Expressed in chordate pharynx and 6 other cell types or tissues"/>
</dbReference>
<reference evidence="11" key="1">
    <citation type="submission" date="2011-08" db="EMBL/GenBank/DDBJ databases">
        <title>The draft genome of Latimeria chalumnae.</title>
        <authorList>
            <person name="Di Palma F."/>
            <person name="Alfoldi J."/>
            <person name="Johnson J."/>
            <person name="Berlin A."/>
            <person name="Gnerre S."/>
            <person name="Jaffe D."/>
            <person name="MacCallum I."/>
            <person name="Young S."/>
            <person name="Walker B.J."/>
            <person name="Lander E."/>
            <person name="Lindblad-Toh K."/>
        </authorList>
    </citation>
    <scope>NUCLEOTIDE SEQUENCE [LARGE SCALE GENOMIC DNA]</scope>
    <source>
        <strain evidence="11">Wild caught</strain>
    </source>
</reference>
<dbReference type="InterPro" id="IPR017378">
    <property type="entry name" value="Torsin_1/2"/>
</dbReference>
<evidence type="ECO:0000256" key="6">
    <source>
        <dbReference type="PIRNR" id="PIRNR038079"/>
    </source>
</evidence>
<organism evidence="10 11">
    <name type="scientific">Latimeria chalumnae</name>
    <name type="common">Coelacanth</name>
    <dbReference type="NCBI Taxonomy" id="7897"/>
    <lineage>
        <taxon>Eukaryota</taxon>
        <taxon>Metazoa</taxon>
        <taxon>Chordata</taxon>
        <taxon>Craniata</taxon>
        <taxon>Vertebrata</taxon>
        <taxon>Euteleostomi</taxon>
        <taxon>Coelacanthiformes</taxon>
        <taxon>Coelacanthidae</taxon>
        <taxon>Latimeria</taxon>
    </lineage>
</organism>
<dbReference type="RefSeq" id="XP_005993299.1">
    <property type="nucleotide sequence ID" value="XM_005993237.2"/>
</dbReference>
<evidence type="ECO:0000256" key="8">
    <source>
        <dbReference type="SAM" id="SignalP"/>
    </source>
</evidence>
<feature type="domain" description="Torsin-1A C-terminal" evidence="9">
    <location>
        <begin position="274"/>
        <end position="331"/>
    </location>
</feature>
<dbReference type="GO" id="GO:0034504">
    <property type="term" value="P:protein localization to nucleus"/>
    <property type="evidence" value="ECO:0007669"/>
    <property type="project" value="TreeGrafter"/>
</dbReference>
<reference evidence="10" key="3">
    <citation type="submission" date="2025-09" db="UniProtKB">
        <authorList>
            <consortium name="Ensembl"/>
        </authorList>
    </citation>
    <scope>IDENTIFICATION</scope>
</reference>
<dbReference type="STRING" id="7897.ENSLACP00000007154"/>
<dbReference type="GO" id="GO:0005829">
    <property type="term" value="C:cytosol"/>
    <property type="evidence" value="ECO:0007669"/>
    <property type="project" value="Ensembl"/>
</dbReference>
<dbReference type="KEGG" id="lcm:102356740"/>
<dbReference type="GO" id="GO:0071763">
    <property type="term" value="P:nuclear membrane organization"/>
    <property type="evidence" value="ECO:0007669"/>
    <property type="project" value="TreeGrafter"/>
</dbReference>
<evidence type="ECO:0000256" key="7">
    <source>
        <dbReference type="PIRSR" id="PIRSR038079-1"/>
    </source>
</evidence>
<dbReference type="InterPro" id="IPR010448">
    <property type="entry name" value="Torsin"/>
</dbReference>
<keyword evidence="7" id="KW-0067">ATP-binding</keyword>
<dbReference type="HOGENOM" id="CLU_053537_0_0_1"/>
<evidence type="ECO:0000259" key="9">
    <source>
        <dbReference type="Pfam" id="PF21376"/>
    </source>
</evidence>
<evidence type="ECO:0000256" key="5">
    <source>
        <dbReference type="ARBA" id="ARBA00023180"/>
    </source>
</evidence>
<dbReference type="Pfam" id="PF06309">
    <property type="entry name" value="Torsin"/>
    <property type="match status" value="1"/>
</dbReference>
<keyword evidence="7" id="KW-0547">Nucleotide-binding</keyword>
<reference evidence="10" key="2">
    <citation type="submission" date="2025-08" db="UniProtKB">
        <authorList>
            <consortium name="Ensembl"/>
        </authorList>
    </citation>
    <scope>IDENTIFICATION</scope>
</reference>
<dbReference type="GO" id="GO:0016887">
    <property type="term" value="F:ATP hydrolysis activity"/>
    <property type="evidence" value="ECO:0007669"/>
    <property type="project" value="InterPro"/>
</dbReference>
<dbReference type="PANTHER" id="PTHR10760:SF14">
    <property type="entry name" value="TORSIN-1B"/>
    <property type="match status" value="1"/>
</dbReference>
<dbReference type="GeneTree" id="ENSGT00950000182888"/>
<dbReference type="EMBL" id="AFYH01046029">
    <property type="status" value="NOT_ANNOTATED_CDS"/>
    <property type="molecule type" value="Genomic_DNA"/>
</dbReference>
<comment type="similarity">
    <text evidence="2 6">Belongs to the ClpA/ClpB family. Torsin subfamily.</text>
</comment>
<evidence type="ECO:0000256" key="2">
    <source>
        <dbReference type="ARBA" id="ARBA00006235"/>
    </source>
</evidence>
<accession>H3ABY3</accession>
<dbReference type="eggNOG" id="KOG2170">
    <property type="taxonomic scope" value="Eukaryota"/>
</dbReference>
<dbReference type="GO" id="GO:0005524">
    <property type="term" value="F:ATP binding"/>
    <property type="evidence" value="ECO:0007669"/>
    <property type="project" value="UniProtKB-KW"/>
</dbReference>
<dbReference type="FunCoup" id="H3ABY3">
    <property type="interactions" value="3251"/>
</dbReference>
<dbReference type="PANTHER" id="PTHR10760">
    <property type="entry name" value="TORSIN"/>
    <property type="match status" value="1"/>
</dbReference>
<dbReference type="FunFam" id="3.40.50.300:FF:001719">
    <property type="entry name" value="Torsin"/>
    <property type="match status" value="1"/>
</dbReference>
<keyword evidence="3 8" id="KW-0732">Signal</keyword>
<evidence type="ECO:0000313" key="11">
    <source>
        <dbReference type="Proteomes" id="UP000008672"/>
    </source>
</evidence>
<dbReference type="GO" id="GO:0005635">
    <property type="term" value="C:nuclear envelope"/>
    <property type="evidence" value="ECO:0007669"/>
    <property type="project" value="Ensembl"/>
</dbReference>
<feature type="chain" id="PRO_5003579783" description="Torsin" evidence="8">
    <location>
        <begin position="22"/>
        <end position="332"/>
    </location>
</feature>
<keyword evidence="11" id="KW-1185">Reference proteome</keyword>
<sequence>MKVTGLYFLLLLLGPVGFVLAVEPITMTIAIGVASSLTWFFSYPKFYCNFIDCCDTEFNSTALELNLQQKLFGQHLVQEVVLKAVRGFIKNKSPRKPLTLSMHGWTGTGKNFVSKIIVESIYPKGLKSQFVHQFVSTIHFPHASHINLYKEQLQQWIRGNVSTCPRSIFIFDEMDKMHPGLIGSIKPYLDYYDDVDGVSYQKAIFIFLSNAGGNEIVEVTLDFWRNGRKREEIQLKDLENRLKVGLFNNKKSGFWHTSLIDKNLVDYFVPFLPLEYKHVRMCVMAEMRHLKYNVDKDIVAKVADELTYFPKDEMIFSDRGCKTVAAKLDYYR</sequence>
<keyword evidence="4 6" id="KW-0256">Endoplasmic reticulum</keyword>
<gene>
    <name evidence="10" type="primary">LOC102356740</name>
</gene>
<feature type="signal peptide" evidence="8">
    <location>
        <begin position="1"/>
        <end position="21"/>
    </location>
</feature>
<dbReference type="EMBL" id="AFYH01046028">
    <property type="status" value="NOT_ANNOTATED_CDS"/>
    <property type="molecule type" value="Genomic_DNA"/>
</dbReference>
<dbReference type="AlphaFoldDB" id="H3ABY3"/>
<dbReference type="Proteomes" id="UP000008672">
    <property type="component" value="Unassembled WGS sequence"/>
</dbReference>
<proteinExistence type="inferred from homology"/>